<proteinExistence type="predicted"/>
<comment type="caution">
    <text evidence="1">The sequence shown here is derived from an EMBL/GenBank/DDBJ whole genome shotgun (WGS) entry which is preliminary data.</text>
</comment>
<dbReference type="GO" id="GO:0016747">
    <property type="term" value="F:acyltransferase activity, transferring groups other than amino-acyl groups"/>
    <property type="evidence" value="ECO:0007669"/>
    <property type="project" value="TreeGrafter"/>
</dbReference>
<dbReference type="RefSeq" id="WP_133580556.1">
    <property type="nucleotide sequence ID" value="NZ_SNYJ01000008.1"/>
</dbReference>
<organism evidence="1 2">
    <name type="scientific">Aureibacillus halotolerans</name>
    <dbReference type="NCBI Taxonomy" id="1508390"/>
    <lineage>
        <taxon>Bacteria</taxon>
        <taxon>Bacillati</taxon>
        <taxon>Bacillota</taxon>
        <taxon>Bacilli</taxon>
        <taxon>Bacillales</taxon>
        <taxon>Bacillaceae</taxon>
        <taxon>Aureibacillus</taxon>
    </lineage>
</organism>
<dbReference type="InterPro" id="IPR000801">
    <property type="entry name" value="Esterase-like"/>
</dbReference>
<dbReference type="AlphaFoldDB" id="A0A4R6U3V7"/>
<keyword evidence="1" id="KW-0378">Hydrolase</keyword>
<dbReference type="InterPro" id="IPR050583">
    <property type="entry name" value="Mycobacterial_A85_antigen"/>
</dbReference>
<dbReference type="InterPro" id="IPR029058">
    <property type="entry name" value="AB_hydrolase_fold"/>
</dbReference>
<gene>
    <name evidence="1" type="ORF">EV213_10862</name>
</gene>
<dbReference type="Pfam" id="PF00756">
    <property type="entry name" value="Esterase"/>
    <property type="match status" value="1"/>
</dbReference>
<keyword evidence="2" id="KW-1185">Reference proteome</keyword>
<name>A0A4R6U3V7_9BACI</name>
<dbReference type="GO" id="GO:0016787">
    <property type="term" value="F:hydrolase activity"/>
    <property type="evidence" value="ECO:0007669"/>
    <property type="project" value="UniProtKB-KW"/>
</dbReference>
<dbReference type="PANTHER" id="PTHR48098">
    <property type="entry name" value="ENTEROCHELIN ESTERASE-RELATED"/>
    <property type="match status" value="1"/>
</dbReference>
<dbReference type="OrthoDB" id="9803578at2"/>
<dbReference type="Proteomes" id="UP000295632">
    <property type="component" value="Unassembled WGS sequence"/>
</dbReference>
<evidence type="ECO:0000313" key="2">
    <source>
        <dbReference type="Proteomes" id="UP000295632"/>
    </source>
</evidence>
<sequence>MARLQCSIHSETLGLSTSVVVLLPDMGSAHYQLPEAGLPTLYLLHGLSDDSSIWTRKTSIERYVEEMNIAVVMPEVNKSFYTDMHHGDDYWTFLTEELPRFMERMLPLSKHRNDRFVAGLSMGGYGAFKWALTKPDQISYGASLSGVVDIQVLRMSEQQAIRDLGVSIFGTDERIADAHNLFSLMEQNVHRDLRPTLYQCCGTEDYLINDNVRFKEACQKAGFPLHYEEEPGGHTWAYWDEKIQSVLQWLPINIADPEK</sequence>
<dbReference type="EMBL" id="SNYJ01000008">
    <property type="protein sequence ID" value="TDQ39115.1"/>
    <property type="molecule type" value="Genomic_DNA"/>
</dbReference>
<dbReference type="SUPFAM" id="SSF53474">
    <property type="entry name" value="alpha/beta-Hydrolases"/>
    <property type="match status" value="1"/>
</dbReference>
<dbReference type="Gene3D" id="3.40.50.1820">
    <property type="entry name" value="alpha/beta hydrolase"/>
    <property type="match status" value="1"/>
</dbReference>
<protein>
    <submittedName>
        <fullName evidence="1">S-formylglutathione hydrolase FrmB</fullName>
    </submittedName>
</protein>
<reference evidence="1 2" key="1">
    <citation type="submission" date="2019-03" db="EMBL/GenBank/DDBJ databases">
        <title>Genomic Encyclopedia of Type Strains, Phase IV (KMG-IV): sequencing the most valuable type-strain genomes for metagenomic binning, comparative biology and taxonomic classification.</title>
        <authorList>
            <person name="Goeker M."/>
        </authorList>
    </citation>
    <scope>NUCLEOTIDE SEQUENCE [LARGE SCALE GENOMIC DNA]</scope>
    <source>
        <strain evidence="1 2">DSM 28697</strain>
    </source>
</reference>
<accession>A0A4R6U3V7</accession>
<dbReference type="PANTHER" id="PTHR48098:SF1">
    <property type="entry name" value="DIACYLGLYCEROL ACYLTRANSFERASE_MYCOLYLTRANSFERASE AG85A"/>
    <property type="match status" value="1"/>
</dbReference>
<evidence type="ECO:0000313" key="1">
    <source>
        <dbReference type="EMBL" id="TDQ39115.1"/>
    </source>
</evidence>